<evidence type="ECO:0000313" key="1">
    <source>
        <dbReference type="EMBL" id="KAF5332572.1"/>
    </source>
</evidence>
<gene>
    <name evidence="1" type="ORF">D9611_005299</name>
</gene>
<proteinExistence type="predicted"/>
<accession>A0A8H5C244</accession>
<dbReference type="Proteomes" id="UP000541558">
    <property type="component" value="Unassembled WGS sequence"/>
</dbReference>
<dbReference type="AlphaFoldDB" id="A0A8H5C244"/>
<name>A0A8H5C244_9AGAR</name>
<sequence length="82" mass="8993">MPEQDSVEYKKGTRVYFVRTVTGMNGESAAEGECGEVLSGMKSVNTGMYSYVVKLEKNGLRLNPVYEDDIVDVPEDYTGGST</sequence>
<comment type="caution">
    <text evidence="1">The sequence shown here is derived from an EMBL/GenBank/DDBJ whole genome shotgun (WGS) entry which is preliminary data.</text>
</comment>
<protein>
    <submittedName>
        <fullName evidence="1">Uncharacterized protein</fullName>
    </submittedName>
</protein>
<reference evidence="1 2" key="1">
    <citation type="journal article" date="2020" name="ISME J.">
        <title>Uncovering the hidden diversity of litter-decomposition mechanisms in mushroom-forming fungi.</title>
        <authorList>
            <person name="Floudas D."/>
            <person name="Bentzer J."/>
            <person name="Ahren D."/>
            <person name="Johansson T."/>
            <person name="Persson P."/>
            <person name="Tunlid A."/>
        </authorList>
    </citation>
    <scope>NUCLEOTIDE SEQUENCE [LARGE SCALE GENOMIC DNA]</scope>
    <source>
        <strain evidence="1 2">CBS 175.51</strain>
    </source>
</reference>
<organism evidence="1 2">
    <name type="scientific">Ephemerocybe angulata</name>
    <dbReference type="NCBI Taxonomy" id="980116"/>
    <lineage>
        <taxon>Eukaryota</taxon>
        <taxon>Fungi</taxon>
        <taxon>Dikarya</taxon>
        <taxon>Basidiomycota</taxon>
        <taxon>Agaricomycotina</taxon>
        <taxon>Agaricomycetes</taxon>
        <taxon>Agaricomycetidae</taxon>
        <taxon>Agaricales</taxon>
        <taxon>Agaricineae</taxon>
        <taxon>Psathyrellaceae</taxon>
        <taxon>Ephemerocybe</taxon>
    </lineage>
</organism>
<keyword evidence="2" id="KW-1185">Reference proteome</keyword>
<evidence type="ECO:0000313" key="2">
    <source>
        <dbReference type="Proteomes" id="UP000541558"/>
    </source>
</evidence>
<dbReference type="EMBL" id="JAACJK010000110">
    <property type="protein sequence ID" value="KAF5332572.1"/>
    <property type="molecule type" value="Genomic_DNA"/>
</dbReference>